<keyword evidence="4" id="KW-1185">Reference proteome</keyword>
<dbReference type="AlphaFoldDB" id="A0A1N7JM08"/>
<dbReference type="STRING" id="713588.SAMN05421789_102200"/>
<dbReference type="InterPro" id="IPR035905">
    <property type="entry name" value="Barstar-like_sf"/>
</dbReference>
<organism evidence="3 4">
    <name type="scientific">Kaistella chaponensis</name>
    <dbReference type="NCBI Taxonomy" id="713588"/>
    <lineage>
        <taxon>Bacteria</taxon>
        <taxon>Pseudomonadati</taxon>
        <taxon>Bacteroidota</taxon>
        <taxon>Flavobacteriia</taxon>
        <taxon>Flavobacteriales</taxon>
        <taxon>Weeksellaceae</taxon>
        <taxon>Chryseobacterium group</taxon>
        <taxon>Kaistella</taxon>
    </lineage>
</organism>
<gene>
    <name evidence="3" type="ORF">SAMN05421789_102200</name>
</gene>
<reference evidence="4" key="1">
    <citation type="submission" date="2017-01" db="EMBL/GenBank/DDBJ databases">
        <authorList>
            <person name="Varghese N."/>
            <person name="Submissions S."/>
        </authorList>
    </citation>
    <scope>NUCLEOTIDE SEQUENCE [LARGE SCALE GENOMIC DNA]</scope>
    <source>
        <strain evidence="4">DSM 23145</strain>
    </source>
</reference>
<dbReference type="SUPFAM" id="SSF52038">
    <property type="entry name" value="Barstar-related"/>
    <property type="match status" value="1"/>
</dbReference>
<name>A0A1N7JM08_9FLAO</name>
<dbReference type="Gene3D" id="3.30.370.10">
    <property type="entry name" value="Barstar-like"/>
    <property type="match status" value="1"/>
</dbReference>
<evidence type="ECO:0000313" key="4">
    <source>
        <dbReference type="Proteomes" id="UP000185839"/>
    </source>
</evidence>
<dbReference type="RefSeq" id="WP_076385213.1">
    <property type="nucleotide sequence ID" value="NZ_FTOI01000002.1"/>
</dbReference>
<comment type="similarity">
    <text evidence="1">Belongs to the barstar family.</text>
</comment>
<evidence type="ECO:0000313" key="3">
    <source>
        <dbReference type="EMBL" id="SIS50301.1"/>
    </source>
</evidence>
<feature type="domain" description="Barstar (barnase inhibitor)" evidence="2">
    <location>
        <begin position="4"/>
        <end position="74"/>
    </location>
</feature>
<accession>A0A1N7JM08</accession>
<evidence type="ECO:0000259" key="2">
    <source>
        <dbReference type="Pfam" id="PF01337"/>
    </source>
</evidence>
<dbReference type="Pfam" id="PF01337">
    <property type="entry name" value="Barstar"/>
    <property type="match status" value="1"/>
</dbReference>
<dbReference type="InterPro" id="IPR000468">
    <property type="entry name" value="Barstar"/>
</dbReference>
<dbReference type="Proteomes" id="UP000185839">
    <property type="component" value="Unassembled WGS sequence"/>
</dbReference>
<evidence type="ECO:0000256" key="1">
    <source>
        <dbReference type="ARBA" id="ARBA00006845"/>
    </source>
</evidence>
<protein>
    <recommendedName>
        <fullName evidence="2">Barstar (barnase inhibitor) domain-containing protein</fullName>
    </recommendedName>
</protein>
<sequence>MVKHLVIVGKNISNIKTFYQEINRVFMQHENWKIGESLDALNDLFYGGFGEIKGKENISLIWENFEENKKALGLEMTKNFYESKLKSPEIFNTDFIKEKIEALENGNGQTYFEIIAEIIAEHSNIKLIEK</sequence>
<proteinExistence type="inferred from homology"/>
<dbReference type="EMBL" id="FTOI01000002">
    <property type="protein sequence ID" value="SIS50301.1"/>
    <property type="molecule type" value="Genomic_DNA"/>
</dbReference>
<dbReference type="OrthoDB" id="4793808at2"/>